<dbReference type="AlphaFoldDB" id="A0A211ZC15"/>
<dbReference type="SUPFAM" id="SSF55347">
    <property type="entry name" value="Glyceraldehyde-3-phosphate dehydrogenase-like, C-terminal domain"/>
    <property type="match status" value="1"/>
</dbReference>
<dbReference type="Proteomes" id="UP000196655">
    <property type="component" value="Unassembled WGS sequence"/>
</dbReference>
<dbReference type="GO" id="GO:0016491">
    <property type="term" value="F:oxidoreductase activity"/>
    <property type="evidence" value="ECO:0007669"/>
    <property type="project" value="UniProtKB-KW"/>
</dbReference>
<dbReference type="Pfam" id="PF01408">
    <property type="entry name" value="GFO_IDH_MocA"/>
    <property type="match status" value="1"/>
</dbReference>
<evidence type="ECO:0000256" key="1">
    <source>
        <dbReference type="ARBA" id="ARBA00010928"/>
    </source>
</evidence>
<sequence>MKPVRIGLIGYGPAARVFHGPLISTCPGTALAAAAVRSPEAVTDAPPGLPIVTVDALLADPSVEAVVVATPSGSHHAVARRALEAGKHVVVDKPVTVTAAEADDLIALAAARRRVLTVFHNRRWDGDFLALRDLIAEGRLGRVLSFESNYDRYRPTVRARWREQAVPGSGLHYDLGSHLIDQALVLFGRPDFVRAELRAIRPGAEAVDDAVFTLGFGPTRALLRCRILVAEPGARLVVQGDRATFRKMEIDPQEDHLRAGTAQTEPETGWLTVGQETGKPEPQRLAIAPGCYGAFYDGFAAAVRDGAPPPVDPRDGRDVIRVIEAAVESSATGRDVRLDW</sequence>
<proteinExistence type="inferred from homology"/>
<dbReference type="RefSeq" id="WP_088155849.1">
    <property type="nucleotide sequence ID" value="NZ_NHON01000091.1"/>
</dbReference>
<organism evidence="5 6">
    <name type="scientific">Inquilinus limosus</name>
    <dbReference type="NCBI Taxonomy" id="171674"/>
    <lineage>
        <taxon>Bacteria</taxon>
        <taxon>Pseudomonadati</taxon>
        <taxon>Pseudomonadota</taxon>
        <taxon>Alphaproteobacteria</taxon>
        <taxon>Rhodospirillales</taxon>
        <taxon>Rhodospirillaceae</taxon>
        <taxon>Inquilinus</taxon>
    </lineage>
</organism>
<feature type="domain" description="Gfo/Idh/MocA-like oxidoreductase C-terminal" evidence="4">
    <location>
        <begin position="132"/>
        <end position="338"/>
    </location>
</feature>
<dbReference type="EMBL" id="NHON01000091">
    <property type="protein sequence ID" value="OWJ62746.1"/>
    <property type="molecule type" value="Genomic_DNA"/>
</dbReference>
<protein>
    <recommendedName>
        <fullName evidence="7">Oxidoreductase</fullName>
    </recommendedName>
</protein>
<keyword evidence="6" id="KW-1185">Reference proteome</keyword>
<dbReference type="STRING" id="1122125.GCA_000423185_00802"/>
<feature type="domain" description="Gfo/Idh/MocA-like oxidoreductase N-terminal" evidence="3">
    <location>
        <begin position="4"/>
        <end position="120"/>
    </location>
</feature>
<dbReference type="SUPFAM" id="SSF51735">
    <property type="entry name" value="NAD(P)-binding Rossmann-fold domains"/>
    <property type="match status" value="1"/>
</dbReference>
<evidence type="ECO:0000259" key="3">
    <source>
        <dbReference type="Pfam" id="PF01408"/>
    </source>
</evidence>
<dbReference type="InterPro" id="IPR051317">
    <property type="entry name" value="Gfo/Idh/MocA_oxidoreduct"/>
</dbReference>
<dbReference type="InterPro" id="IPR000683">
    <property type="entry name" value="Gfo/Idh/MocA-like_OxRdtase_N"/>
</dbReference>
<dbReference type="GO" id="GO:0000166">
    <property type="term" value="F:nucleotide binding"/>
    <property type="evidence" value="ECO:0007669"/>
    <property type="project" value="InterPro"/>
</dbReference>
<dbReference type="PANTHER" id="PTHR43708">
    <property type="entry name" value="CONSERVED EXPRESSED OXIDOREDUCTASE (EUROFUNG)"/>
    <property type="match status" value="1"/>
</dbReference>
<dbReference type="InterPro" id="IPR004104">
    <property type="entry name" value="Gfo/Idh/MocA-like_OxRdtase_C"/>
</dbReference>
<evidence type="ECO:0000256" key="2">
    <source>
        <dbReference type="ARBA" id="ARBA00023002"/>
    </source>
</evidence>
<evidence type="ECO:0008006" key="7">
    <source>
        <dbReference type="Google" id="ProtNLM"/>
    </source>
</evidence>
<keyword evidence="2" id="KW-0560">Oxidoreductase</keyword>
<evidence type="ECO:0000313" key="6">
    <source>
        <dbReference type="Proteomes" id="UP000196655"/>
    </source>
</evidence>
<dbReference type="InterPro" id="IPR036291">
    <property type="entry name" value="NAD(P)-bd_dom_sf"/>
</dbReference>
<comment type="similarity">
    <text evidence="1">Belongs to the Gfo/Idh/MocA family.</text>
</comment>
<dbReference type="Gene3D" id="3.30.360.10">
    <property type="entry name" value="Dihydrodipicolinate Reductase, domain 2"/>
    <property type="match status" value="1"/>
</dbReference>
<evidence type="ECO:0000313" key="5">
    <source>
        <dbReference type="EMBL" id="OWJ62746.1"/>
    </source>
</evidence>
<comment type="caution">
    <text evidence="5">The sequence shown here is derived from an EMBL/GenBank/DDBJ whole genome shotgun (WGS) entry which is preliminary data.</text>
</comment>
<reference evidence="6" key="1">
    <citation type="submission" date="2017-05" db="EMBL/GenBank/DDBJ databases">
        <authorList>
            <person name="Macchi M."/>
            <person name="Festa S."/>
            <person name="Coppotelli B.M."/>
            <person name="Morelli I.S."/>
        </authorList>
    </citation>
    <scope>NUCLEOTIDE SEQUENCE [LARGE SCALE GENOMIC DNA]</scope>
    <source>
        <strain evidence="6">I</strain>
    </source>
</reference>
<accession>A0A211ZC15</accession>
<gene>
    <name evidence="5" type="ORF">BWR60_29730</name>
</gene>
<name>A0A211ZC15_9PROT</name>
<dbReference type="PANTHER" id="PTHR43708:SF5">
    <property type="entry name" value="CONSERVED EXPRESSED OXIDOREDUCTASE (EUROFUNG)-RELATED"/>
    <property type="match status" value="1"/>
</dbReference>
<dbReference type="OrthoDB" id="9792935at2"/>
<dbReference type="Gene3D" id="3.40.50.720">
    <property type="entry name" value="NAD(P)-binding Rossmann-like Domain"/>
    <property type="match status" value="1"/>
</dbReference>
<dbReference type="Pfam" id="PF02894">
    <property type="entry name" value="GFO_IDH_MocA_C"/>
    <property type="match status" value="1"/>
</dbReference>
<evidence type="ECO:0000259" key="4">
    <source>
        <dbReference type="Pfam" id="PF02894"/>
    </source>
</evidence>